<accession>A0ABD1PXP0</accession>
<sequence>MKGTIIPADSRIHHLWMLPCLSISPPTPQFCFAVCLDSRHQAKIFQSQHDRWKRVLLLHRFCPEHVRAIRKLGRLLISLVSILSCLSERGMEFIVLSEIRLAQYEME</sequence>
<dbReference type="AlphaFoldDB" id="A0ABD1PXP0"/>
<protein>
    <submittedName>
        <fullName evidence="1">Uncharacterized protein</fullName>
    </submittedName>
</protein>
<gene>
    <name evidence="1" type="ORF">Fot_49980</name>
    <name evidence="2" type="ORF">Fot_50976</name>
</gene>
<dbReference type="Proteomes" id="UP001604277">
    <property type="component" value="Unassembled WGS sequence"/>
</dbReference>
<evidence type="ECO:0000313" key="1">
    <source>
        <dbReference type="EMBL" id="KAL2468404.1"/>
    </source>
</evidence>
<dbReference type="EMBL" id="JBFOLJ010000016">
    <property type="protein sequence ID" value="KAL2469400.1"/>
    <property type="molecule type" value="Genomic_DNA"/>
</dbReference>
<evidence type="ECO:0000313" key="3">
    <source>
        <dbReference type="Proteomes" id="UP001604277"/>
    </source>
</evidence>
<evidence type="ECO:0000313" key="2">
    <source>
        <dbReference type="EMBL" id="KAL2469400.1"/>
    </source>
</evidence>
<proteinExistence type="predicted"/>
<organism evidence="1 3">
    <name type="scientific">Forsythia ovata</name>
    <dbReference type="NCBI Taxonomy" id="205694"/>
    <lineage>
        <taxon>Eukaryota</taxon>
        <taxon>Viridiplantae</taxon>
        <taxon>Streptophyta</taxon>
        <taxon>Embryophyta</taxon>
        <taxon>Tracheophyta</taxon>
        <taxon>Spermatophyta</taxon>
        <taxon>Magnoliopsida</taxon>
        <taxon>eudicotyledons</taxon>
        <taxon>Gunneridae</taxon>
        <taxon>Pentapetalae</taxon>
        <taxon>asterids</taxon>
        <taxon>lamiids</taxon>
        <taxon>Lamiales</taxon>
        <taxon>Oleaceae</taxon>
        <taxon>Forsythieae</taxon>
        <taxon>Forsythia</taxon>
    </lineage>
</organism>
<reference evidence="3" key="2">
    <citation type="submission" date="2024-07" db="EMBL/GenBank/DDBJ databases">
        <title>Two chromosome-level genome assemblies of Korean endemic species Abeliophyllum distichum and Forsythia ovata (Oleaceae).</title>
        <authorList>
            <person name="Jang H."/>
        </authorList>
    </citation>
    <scope>NUCLEOTIDE SEQUENCE [LARGE SCALE GENOMIC DNA]</scope>
</reference>
<keyword evidence="3" id="KW-1185">Reference proteome</keyword>
<reference evidence="1" key="1">
    <citation type="submission" date="2024-07" db="EMBL/GenBank/DDBJ databases">
        <title>Two chromosome-level genome assemblies of Korean endemic species Abeliophyllum distichum and Forsythia ovata (Oleaceae).</title>
        <authorList>
            <person name="Mun J.H."/>
        </authorList>
    </citation>
    <scope>NUCLEOTIDE SEQUENCE</scope>
    <source>
        <strain evidence="1">KNKB202402200001</strain>
        <tissue evidence="1">Leaf</tissue>
    </source>
</reference>
<name>A0ABD1PXP0_9LAMI</name>
<comment type="caution">
    <text evidence="1">The sequence shown here is derived from an EMBL/GenBank/DDBJ whole genome shotgun (WGS) entry which is preliminary data.</text>
</comment>
<dbReference type="EMBL" id="JBFOLJ010000016">
    <property type="protein sequence ID" value="KAL2468404.1"/>
    <property type="molecule type" value="Genomic_DNA"/>
</dbReference>